<dbReference type="GeneID" id="26838935"/>
<dbReference type="AlphaFoldDB" id="A0A0V1Q191"/>
<feature type="domain" description="F-box" evidence="1">
    <location>
        <begin position="1"/>
        <end position="44"/>
    </location>
</feature>
<proteinExistence type="predicted"/>
<name>A0A0V1Q191_9ASCO</name>
<dbReference type="Proteomes" id="UP000054251">
    <property type="component" value="Unassembled WGS sequence"/>
</dbReference>
<evidence type="ECO:0000259" key="1">
    <source>
        <dbReference type="PROSITE" id="PS50181"/>
    </source>
</evidence>
<keyword evidence="3" id="KW-1185">Reference proteome</keyword>
<dbReference type="OrthoDB" id="3162794at2759"/>
<evidence type="ECO:0000313" key="3">
    <source>
        <dbReference type="Proteomes" id="UP000054251"/>
    </source>
</evidence>
<dbReference type="InterPro" id="IPR001810">
    <property type="entry name" value="F-box_dom"/>
</dbReference>
<dbReference type="RefSeq" id="XP_015468378.1">
    <property type="nucleotide sequence ID" value="XM_015610756.1"/>
</dbReference>
<dbReference type="PROSITE" id="PS50181">
    <property type="entry name" value="FBOX"/>
    <property type="match status" value="1"/>
</dbReference>
<protein>
    <recommendedName>
        <fullName evidence="1">F-box domain-containing protein</fullName>
    </recommendedName>
</protein>
<reference evidence="2 3" key="1">
    <citation type="submission" date="2015-11" db="EMBL/GenBank/DDBJ databases">
        <title>The genome of Debaryomyces fabryi.</title>
        <authorList>
            <person name="Tafer H."/>
            <person name="Lopandic K."/>
        </authorList>
    </citation>
    <scope>NUCLEOTIDE SEQUENCE [LARGE SCALE GENOMIC DNA]</scope>
    <source>
        <strain evidence="2 3">CBS 789</strain>
    </source>
</reference>
<dbReference type="Pfam" id="PF00646">
    <property type="entry name" value="F-box"/>
    <property type="match status" value="1"/>
</dbReference>
<sequence length="494" mass="56789">MIDKLPIELINIIAKSLNQFDLVNLSSTNKSLHQILIPKLYKSITVDSSKTHLQFELSSSTTTIKSLHSLKLFLNKLTTNPQYGDFIRYFALKNEIPDIPEIILNEYLKKIFPILTNLNTLNWFIVDTYLSFEILKYLPLGKLCNLGGNFKNFEVVKTLIRHPLLDLKILEISGFNIASNLSKIDLLKFPNLQELTILKNSCGKPKSVTNLIEIDSIDENYLSTIFFHVQNLNLSSLTLKDFCITSTNANDLIKAINLPKLKKLAIINCTENMFENDSFIRRNPPATLFLDILRSHLSDLESLVIDFLNELADNSSILRLLNMMCLKELDILITCKNGESLKEDLAAIMNSLTNHPLKELKLDFFIPNTNCKKITFPITTLSNLSKLNQLQVLKAPIEHRHINNLFPIISELGELMILHLVVNTQKMATNCLIDQNYFNFAVPGLSHLQENLSSQFYEYCKRFKFCNQNLEYLIFETSKKLMFECRNRIELIDM</sequence>
<organism evidence="2 3">
    <name type="scientific">Debaryomyces fabryi</name>
    <dbReference type="NCBI Taxonomy" id="58627"/>
    <lineage>
        <taxon>Eukaryota</taxon>
        <taxon>Fungi</taxon>
        <taxon>Dikarya</taxon>
        <taxon>Ascomycota</taxon>
        <taxon>Saccharomycotina</taxon>
        <taxon>Pichiomycetes</taxon>
        <taxon>Debaryomycetaceae</taxon>
        <taxon>Debaryomyces</taxon>
    </lineage>
</organism>
<comment type="caution">
    <text evidence="2">The sequence shown here is derived from an EMBL/GenBank/DDBJ whole genome shotgun (WGS) entry which is preliminary data.</text>
</comment>
<gene>
    <name evidence="2" type="ORF">AC631_01926</name>
</gene>
<evidence type="ECO:0000313" key="2">
    <source>
        <dbReference type="EMBL" id="KSA02276.1"/>
    </source>
</evidence>
<dbReference type="EMBL" id="LMYN01000030">
    <property type="protein sequence ID" value="KSA02276.1"/>
    <property type="molecule type" value="Genomic_DNA"/>
</dbReference>
<accession>A0A0V1Q191</accession>